<keyword evidence="6" id="KW-1185">Reference proteome</keyword>
<keyword evidence="3" id="KW-1133">Transmembrane helix</keyword>
<dbReference type="InterPro" id="IPR011009">
    <property type="entry name" value="Kinase-like_dom_sf"/>
</dbReference>
<dbReference type="InterPro" id="IPR004147">
    <property type="entry name" value="ABC1_dom"/>
</dbReference>
<name>A0A5Q2FC07_9ACTN</name>
<evidence type="ECO:0000313" key="6">
    <source>
        <dbReference type="Proteomes" id="UP000386847"/>
    </source>
</evidence>
<dbReference type="EMBL" id="CP045725">
    <property type="protein sequence ID" value="QGF22954.1"/>
    <property type="molecule type" value="Genomic_DNA"/>
</dbReference>
<reference evidence="5 6" key="1">
    <citation type="submission" date="2019-10" db="EMBL/GenBank/DDBJ databases">
        <title>Genomic analysis of Raineyella sp. CBA3103.</title>
        <authorList>
            <person name="Roh S.W."/>
        </authorList>
    </citation>
    <scope>NUCLEOTIDE SEQUENCE [LARGE SCALE GENOMIC DNA]</scope>
    <source>
        <strain evidence="5 6">CBA3103</strain>
    </source>
</reference>
<proteinExistence type="inferred from homology"/>
<feature type="domain" description="ABC1 atypical kinase-like" evidence="4">
    <location>
        <begin position="112"/>
        <end position="356"/>
    </location>
</feature>
<feature type="region of interest" description="Disordered" evidence="2">
    <location>
        <begin position="571"/>
        <end position="680"/>
    </location>
</feature>
<keyword evidence="5" id="KW-0808">Transferase</keyword>
<dbReference type="KEGG" id="rain:Rai3103_03930"/>
<sequence>MPTADPPAWMHRGTAGAMYGGGMPGHLQRYREIAQVLSRNGLYATAYQAGLGRWLPALGHGYVNPRDADDIRPEILVQTFRDLGTTYVKFGQALSMRRDLLPDAYCDALSTLTDSEPPIPVEDIRAVIRADLGADVGELFASFDDIAIATASIGQVHAAVLHDGRDVVVKVRKPGVVDKVAEDLEILGNIARHLERNRGFFGDIGVGGLVEEFSRALRAEMDYTIEAHACEEFGAFFADDKRIHIPWIHWDTSSSRVLTMERLTGIRVDNVAALDAQGIDRHSLALRSCEMLLRMVFELGRFHADPHSGNLLIEPDGTIGVIDFGMIGRMTPVMTRQFAAIIVGMFRNDPNVVAEALVALAPPRGRLDRPALRKEVTGLLAALQGRLADVKMVDVGKYLFRIVRNQRLALPADIVLLVRMLTIVDGLGRRLDPTFALEDALSPFAERLLLQRLDPRYWAGRAREATLDAVMLSTELPSYARRLVERFDKDGMDVNLRADELEPLMARAEGMTDRLVLGLIVAAMIGGGSNILVANTEKLGRFAGPVLAGMWGILGATGGYLAWTGRPWGGSRVASADRRAPRGGSVCSVPRTRGSRPPVAGSPGRSRSRAPGCSSASAPRGALGRTARRVPVAGPAAPRGGRTVRPGRRSSCPAPASVPARRPGRAGPRRRCPVRRRRSG</sequence>
<dbReference type="SUPFAM" id="SSF56112">
    <property type="entry name" value="Protein kinase-like (PK-like)"/>
    <property type="match status" value="1"/>
</dbReference>
<dbReference type="InterPro" id="IPR050154">
    <property type="entry name" value="UbiB_kinase"/>
</dbReference>
<comment type="similarity">
    <text evidence="1">Belongs to the protein kinase superfamily. ADCK protein kinase family.</text>
</comment>
<dbReference type="Proteomes" id="UP000386847">
    <property type="component" value="Chromosome"/>
</dbReference>
<dbReference type="CDD" id="cd05121">
    <property type="entry name" value="ABC1_ADCK3-like"/>
    <property type="match status" value="1"/>
</dbReference>
<feature type="compositionally biased region" description="Basic residues" evidence="2">
    <location>
        <begin position="662"/>
        <end position="680"/>
    </location>
</feature>
<keyword evidence="3" id="KW-0472">Membrane</keyword>
<gene>
    <name evidence="5" type="ORF">Rai3103_03930</name>
</gene>
<dbReference type="GO" id="GO:0016740">
    <property type="term" value="F:transferase activity"/>
    <property type="evidence" value="ECO:0007669"/>
    <property type="project" value="UniProtKB-KW"/>
</dbReference>
<evidence type="ECO:0000259" key="4">
    <source>
        <dbReference type="Pfam" id="PF03109"/>
    </source>
</evidence>
<dbReference type="PANTHER" id="PTHR10566">
    <property type="entry name" value="CHAPERONE-ACTIVITY OF BC1 COMPLEX CABC1 -RELATED"/>
    <property type="match status" value="1"/>
</dbReference>
<evidence type="ECO:0000256" key="1">
    <source>
        <dbReference type="ARBA" id="ARBA00009670"/>
    </source>
</evidence>
<dbReference type="Pfam" id="PF03109">
    <property type="entry name" value="ABC1"/>
    <property type="match status" value="1"/>
</dbReference>
<feature type="transmembrane region" description="Helical" evidence="3">
    <location>
        <begin position="542"/>
        <end position="563"/>
    </location>
</feature>
<protein>
    <submittedName>
        <fullName evidence="5">Phosphotransferase</fullName>
    </submittedName>
</protein>
<evidence type="ECO:0000256" key="3">
    <source>
        <dbReference type="SAM" id="Phobius"/>
    </source>
</evidence>
<evidence type="ECO:0000313" key="5">
    <source>
        <dbReference type="EMBL" id="QGF22954.1"/>
    </source>
</evidence>
<keyword evidence="3" id="KW-0812">Transmembrane</keyword>
<dbReference type="AlphaFoldDB" id="A0A5Q2FC07"/>
<evidence type="ECO:0000256" key="2">
    <source>
        <dbReference type="SAM" id="MobiDB-lite"/>
    </source>
</evidence>
<feature type="compositionally biased region" description="Low complexity" evidence="2">
    <location>
        <begin position="629"/>
        <end position="661"/>
    </location>
</feature>
<dbReference type="PANTHER" id="PTHR10566:SF113">
    <property type="entry name" value="PROTEIN ACTIVITY OF BC1 COMPLEX KINASE 7, CHLOROPLASTIC"/>
    <property type="match status" value="1"/>
</dbReference>
<feature type="transmembrane region" description="Helical" evidence="3">
    <location>
        <begin position="515"/>
        <end position="536"/>
    </location>
</feature>
<accession>A0A5Q2FC07</accession>
<organism evidence="5 6">
    <name type="scientific">Raineyella fluvialis</name>
    <dbReference type="NCBI Taxonomy" id="2662261"/>
    <lineage>
        <taxon>Bacteria</taxon>
        <taxon>Bacillati</taxon>
        <taxon>Actinomycetota</taxon>
        <taxon>Actinomycetes</taxon>
        <taxon>Propionibacteriales</taxon>
        <taxon>Propionibacteriaceae</taxon>
        <taxon>Raineyella</taxon>
    </lineage>
</organism>